<dbReference type="AlphaFoldDB" id="A0A7R9LH25"/>
<dbReference type="CDD" id="cd03188">
    <property type="entry name" value="GST_C_Beta"/>
    <property type="match status" value="1"/>
</dbReference>
<evidence type="ECO:0000313" key="6">
    <source>
        <dbReference type="Proteomes" id="UP000728032"/>
    </source>
</evidence>
<feature type="domain" description="GST N-terminal" evidence="3">
    <location>
        <begin position="24"/>
        <end position="95"/>
    </location>
</feature>
<dbReference type="InterPro" id="IPR004045">
    <property type="entry name" value="Glutathione_S-Trfase_N"/>
</dbReference>
<dbReference type="InterPro" id="IPR036282">
    <property type="entry name" value="Glutathione-S-Trfase_C_sf"/>
</dbReference>
<dbReference type="SFLD" id="SFLDG00358">
    <property type="entry name" value="Main_(cytGST)"/>
    <property type="match status" value="1"/>
</dbReference>
<dbReference type="SFLD" id="SFLDG01150">
    <property type="entry name" value="Main.1:_Beta-like"/>
    <property type="match status" value="1"/>
</dbReference>
<proteinExistence type="inferred from homology"/>
<dbReference type="SUPFAM" id="SSF52833">
    <property type="entry name" value="Thioredoxin-like"/>
    <property type="match status" value="1"/>
</dbReference>
<dbReference type="InterPro" id="IPR010987">
    <property type="entry name" value="Glutathione-S-Trfase_C-like"/>
</dbReference>
<sequence length="217" mass="24554">MIFDESNHQQRHCACGCGNHCGACSLAAHILLNEINVDFDLERVDLKTHKTEKGADYYEINPKGYVPALEINPGLLLTENVAVLPFIAQHDPKQDLIPPSGLGRAKVLEWLGYLNSELHDEYAVFFDPAITEDEKVRGYATIDKMLKYIDDYLAESEYDYLVNDRFGPADAYLFVLTNWSNSIHHDLTPFTNIVALRNKVAERQSVQIAMRDEGLIP</sequence>
<evidence type="ECO:0000256" key="1">
    <source>
        <dbReference type="ARBA" id="ARBA00007409"/>
    </source>
</evidence>
<dbReference type="InterPro" id="IPR040079">
    <property type="entry name" value="Glutathione_S-Trfase"/>
</dbReference>
<dbReference type="InterPro" id="IPR004046">
    <property type="entry name" value="GST_C"/>
</dbReference>
<name>A0A7R9LH25_9ACAR</name>
<dbReference type="Pfam" id="PF00043">
    <property type="entry name" value="GST_C"/>
    <property type="match status" value="1"/>
</dbReference>
<accession>A0A7R9LH25</accession>
<dbReference type="OrthoDB" id="8114380at2759"/>
<dbReference type="Gene3D" id="3.40.30.10">
    <property type="entry name" value="Glutaredoxin"/>
    <property type="match status" value="1"/>
</dbReference>
<evidence type="ECO:0000259" key="4">
    <source>
        <dbReference type="PROSITE" id="PS50405"/>
    </source>
</evidence>
<reference evidence="5" key="1">
    <citation type="submission" date="2020-11" db="EMBL/GenBank/DDBJ databases">
        <authorList>
            <person name="Tran Van P."/>
        </authorList>
    </citation>
    <scope>NUCLEOTIDE SEQUENCE</scope>
</reference>
<dbReference type="SFLD" id="SFLDS00019">
    <property type="entry name" value="Glutathione_Transferase_(cytos"/>
    <property type="match status" value="1"/>
</dbReference>
<comment type="similarity">
    <text evidence="1 2">Belongs to the GST superfamily.</text>
</comment>
<evidence type="ECO:0000256" key="2">
    <source>
        <dbReference type="RuleBase" id="RU003494"/>
    </source>
</evidence>
<dbReference type="SUPFAM" id="SSF47616">
    <property type="entry name" value="GST C-terminal domain-like"/>
    <property type="match status" value="1"/>
</dbReference>
<evidence type="ECO:0008006" key="7">
    <source>
        <dbReference type="Google" id="ProtNLM"/>
    </source>
</evidence>
<evidence type="ECO:0000259" key="3">
    <source>
        <dbReference type="PROSITE" id="PS50404"/>
    </source>
</evidence>
<dbReference type="PANTHER" id="PTHR44051:SF8">
    <property type="entry name" value="GLUTATHIONE S-TRANSFERASE GSTA"/>
    <property type="match status" value="1"/>
</dbReference>
<dbReference type="PANTHER" id="PTHR44051">
    <property type="entry name" value="GLUTATHIONE S-TRANSFERASE-RELATED"/>
    <property type="match status" value="1"/>
</dbReference>
<dbReference type="Pfam" id="PF02798">
    <property type="entry name" value="GST_N"/>
    <property type="match status" value="1"/>
</dbReference>
<dbReference type="PROSITE" id="PS50405">
    <property type="entry name" value="GST_CTER"/>
    <property type="match status" value="1"/>
</dbReference>
<keyword evidence="6" id="KW-1185">Reference proteome</keyword>
<dbReference type="Gene3D" id="1.20.1050.10">
    <property type="match status" value="1"/>
</dbReference>
<dbReference type="InterPro" id="IPR036249">
    <property type="entry name" value="Thioredoxin-like_sf"/>
</dbReference>
<protein>
    <recommendedName>
        <fullName evidence="7">Glutathione S-transferase</fullName>
    </recommendedName>
</protein>
<gene>
    <name evidence="5" type="ORF">ONB1V03_LOCUS3130</name>
</gene>
<dbReference type="CDD" id="cd03057">
    <property type="entry name" value="GST_N_Beta"/>
    <property type="match status" value="1"/>
</dbReference>
<dbReference type="Proteomes" id="UP000728032">
    <property type="component" value="Unassembled WGS sequence"/>
</dbReference>
<dbReference type="PROSITE" id="PS50404">
    <property type="entry name" value="GST_NTER"/>
    <property type="match status" value="1"/>
</dbReference>
<organism evidence="5">
    <name type="scientific">Oppiella nova</name>
    <dbReference type="NCBI Taxonomy" id="334625"/>
    <lineage>
        <taxon>Eukaryota</taxon>
        <taxon>Metazoa</taxon>
        <taxon>Ecdysozoa</taxon>
        <taxon>Arthropoda</taxon>
        <taxon>Chelicerata</taxon>
        <taxon>Arachnida</taxon>
        <taxon>Acari</taxon>
        <taxon>Acariformes</taxon>
        <taxon>Sarcoptiformes</taxon>
        <taxon>Oribatida</taxon>
        <taxon>Brachypylina</taxon>
        <taxon>Oppioidea</taxon>
        <taxon>Oppiidae</taxon>
        <taxon>Oppiella</taxon>
    </lineage>
</organism>
<dbReference type="EMBL" id="CAJPVJ010000859">
    <property type="protein sequence ID" value="CAG2163556.1"/>
    <property type="molecule type" value="Genomic_DNA"/>
</dbReference>
<dbReference type="EMBL" id="OC915684">
    <property type="protein sequence ID" value="CAD7641494.1"/>
    <property type="molecule type" value="Genomic_DNA"/>
</dbReference>
<feature type="domain" description="GST C-terminal" evidence="4">
    <location>
        <begin position="100"/>
        <end position="217"/>
    </location>
</feature>
<evidence type="ECO:0000313" key="5">
    <source>
        <dbReference type="EMBL" id="CAD7641494.1"/>
    </source>
</evidence>